<dbReference type="EMBL" id="BAAAID010000053">
    <property type="protein sequence ID" value="GAA0946832.1"/>
    <property type="molecule type" value="Genomic_DNA"/>
</dbReference>
<dbReference type="Gene3D" id="1.20.1720.10">
    <property type="entry name" value="Multidrug resistance protein D"/>
    <property type="match status" value="1"/>
</dbReference>
<dbReference type="InterPro" id="IPR020846">
    <property type="entry name" value="MFS_dom"/>
</dbReference>
<protein>
    <submittedName>
        <fullName evidence="11">MFS transporter</fullName>
    </submittedName>
</protein>
<feature type="transmembrane region" description="Helical" evidence="9">
    <location>
        <begin position="121"/>
        <end position="141"/>
    </location>
</feature>
<feature type="transmembrane region" description="Helical" evidence="9">
    <location>
        <begin position="343"/>
        <end position="362"/>
    </location>
</feature>
<feature type="transmembrane region" description="Helical" evidence="9">
    <location>
        <begin position="278"/>
        <end position="299"/>
    </location>
</feature>
<evidence type="ECO:0000313" key="12">
    <source>
        <dbReference type="Proteomes" id="UP001500418"/>
    </source>
</evidence>
<dbReference type="PROSITE" id="PS51257">
    <property type="entry name" value="PROKAR_LIPOPROTEIN"/>
    <property type="match status" value="1"/>
</dbReference>
<dbReference type="InterPro" id="IPR011701">
    <property type="entry name" value="MFS"/>
</dbReference>
<reference evidence="11 12" key="1">
    <citation type="journal article" date="2019" name="Int. J. Syst. Evol. Microbiol.">
        <title>The Global Catalogue of Microorganisms (GCM) 10K type strain sequencing project: providing services to taxonomists for standard genome sequencing and annotation.</title>
        <authorList>
            <consortium name="The Broad Institute Genomics Platform"/>
            <consortium name="The Broad Institute Genome Sequencing Center for Infectious Disease"/>
            <person name="Wu L."/>
            <person name="Ma J."/>
        </authorList>
    </citation>
    <scope>NUCLEOTIDE SEQUENCE [LARGE SCALE GENOMIC DNA]</scope>
    <source>
        <strain evidence="11 12">JCM 11444</strain>
    </source>
</reference>
<feature type="region of interest" description="Disordered" evidence="8">
    <location>
        <begin position="471"/>
        <end position="493"/>
    </location>
</feature>
<evidence type="ECO:0000313" key="11">
    <source>
        <dbReference type="EMBL" id="GAA0946832.1"/>
    </source>
</evidence>
<evidence type="ECO:0000256" key="2">
    <source>
        <dbReference type="ARBA" id="ARBA00022448"/>
    </source>
</evidence>
<evidence type="ECO:0000256" key="9">
    <source>
        <dbReference type="SAM" id="Phobius"/>
    </source>
</evidence>
<dbReference type="SUPFAM" id="SSF103473">
    <property type="entry name" value="MFS general substrate transporter"/>
    <property type="match status" value="1"/>
</dbReference>
<feature type="transmembrane region" description="Helical" evidence="9">
    <location>
        <begin position="148"/>
        <end position="167"/>
    </location>
</feature>
<dbReference type="PROSITE" id="PS50850">
    <property type="entry name" value="MFS"/>
    <property type="match status" value="1"/>
</dbReference>
<keyword evidence="7" id="KW-0046">Antibiotic resistance</keyword>
<dbReference type="Proteomes" id="UP001500418">
    <property type="component" value="Unassembled WGS sequence"/>
</dbReference>
<dbReference type="PANTHER" id="PTHR42718:SF42">
    <property type="entry name" value="EXPORT PROTEIN"/>
    <property type="match status" value="1"/>
</dbReference>
<sequence length="493" mass="51019">MITLKSAGEVPAQAPGGRTVPPWLTIVACSVPMFMVALDNLVVSTALRTLAVELKASTSDLQWFVNAYVLTFACLLLTAAGLGDRFGRRKVFVFGIIVFTASSIACGLADTTGQLIAGRTLQGFGAAAVMPLSLTLLAAAVPERKRGLALGLWSGISGLAVAGGPVVGGAVVDGLDWQWIFWVNVPVGVVAVPLVMWALKESSVPDTRVDLPGMALATGALFGIVWAIVNGEQDGWTSGRILGMFAAGAILLVLFILWERRAPAPLLPLGFYRSRAFVLSNIVSATMYFGVFGSIFLLSQYLQIAPVRTPLHAGVLTLAWTLMPMVIAPIAGVLTDKVGGGRLMALGLFLQAAGLAWINLVATDNTPYSKLVTAMILAGTGMGFAIAPTAAVVLASVPGEHQGKVSGANATFREIGGALGIAVLSTVFANSGNDRSARAFVDGLHPAVWVGGGVVLFGALCGLFIPRHPRSAPGTGGHGATAGEPRTEEPVKA</sequence>
<keyword evidence="3" id="KW-1003">Cell membrane</keyword>
<feature type="transmembrane region" description="Helical" evidence="9">
    <location>
        <begin position="311"/>
        <end position="331"/>
    </location>
</feature>
<evidence type="ECO:0000256" key="3">
    <source>
        <dbReference type="ARBA" id="ARBA00022475"/>
    </source>
</evidence>
<evidence type="ECO:0000256" key="1">
    <source>
        <dbReference type="ARBA" id="ARBA00004651"/>
    </source>
</evidence>
<dbReference type="NCBIfam" id="TIGR00711">
    <property type="entry name" value="efflux_EmrB"/>
    <property type="match status" value="1"/>
</dbReference>
<keyword evidence="6 9" id="KW-0472">Membrane</keyword>
<feature type="transmembrane region" description="Helical" evidence="9">
    <location>
        <begin position="241"/>
        <end position="258"/>
    </location>
</feature>
<dbReference type="Gene3D" id="1.20.1250.20">
    <property type="entry name" value="MFS general substrate transporter like domains"/>
    <property type="match status" value="1"/>
</dbReference>
<keyword evidence="2" id="KW-0813">Transport</keyword>
<feature type="transmembrane region" description="Helical" evidence="9">
    <location>
        <begin position="179"/>
        <end position="199"/>
    </location>
</feature>
<comment type="subcellular location">
    <subcellularLocation>
        <location evidence="1">Cell membrane</location>
        <topology evidence="1">Multi-pass membrane protein</topology>
    </subcellularLocation>
</comment>
<evidence type="ECO:0000256" key="6">
    <source>
        <dbReference type="ARBA" id="ARBA00023136"/>
    </source>
</evidence>
<name>A0ABN1QT17_9ACTN</name>
<evidence type="ECO:0000256" key="5">
    <source>
        <dbReference type="ARBA" id="ARBA00022989"/>
    </source>
</evidence>
<comment type="caution">
    <text evidence="11">The sequence shown here is derived from an EMBL/GenBank/DDBJ whole genome shotgun (WGS) entry which is preliminary data.</text>
</comment>
<feature type="transmembrane region" description="Helical" evidence="9">
    <location>
        <begin position="211"/>
        <end position="229"/>
    </location>
</feature>
<dbReference type="Pfam" id="PF07690">
    <property type="entry name" value="MFS_1"/>
    <property type="match status" value="1"/>
</dbReference>
<keyword evidence="5 9" id="KW-1133">Transmembrane helix</keyword>
<accession>A0ABN1QT17</accession>
<evidence type="ECO:0000256" key="7">
    <source>
        <dbReference type="ARBA" id="ARBA00023251"/>
    </source>
</evidence>
<evidence type="ECO:0000256" key="8">
    <source>
        <dbReference type="SAM" id="MobiDB-lite"/>
    </source>
</evidence>
<feature type="transmembrane region" description="Helical" evidence="9">
    <location>
        <begin position="91"/>
        <end position="109"/>
    </location>
</feature>
<gene>
    <name evidence="11" type="ORF">GCM10009575_066880</name>
</gene>
<dbReference type="CDD" id="cd17321">
    <property type="entry name" value="MFS_MMR_MDR_like"/>
    <property type="match status" value="1"/>
</dbReference>
<feature type="transmembrane region" description="Helical" evidence="9">
    <location>
        <begin position="374"/>
        <end position="395"/>
    </location>
</feature>
<feature type="transmembrane region" description="Helical" evidence="9">
    <location>
        <begin position="23"/>
        <end position="43"/>
    </location>
</feature>
<proteinExistence type="predicted"/>
<feature type="transmembrane region" description="Helical" evidence="9">
    <location>
        <begin position="63"/>
        <end position="82"/>
    </location>
</feature>
<evidence type="ECO:0000256" key="4">
    <source>
        <dbReference type="ARBA" id="ARBA00022692"/>
    </source>
</evidence>
<feature type="domain" description="Major facilitator superfamily (MFS) profile" evidence="10">
    <location>
        <begin position="25"/>
        <end position="470"/>
    </location>
</feature>
<feature type="transmembrane region" description="Helical" evidence="9">
    <location>
        <begin position="444"/>
        <end position="465"/>
    </location>
</feature>
<dbReference type="InterPro" id="IPR004638">
    <property type="entry name" value="EmrB-like"/>
</dbReference>
<feature type="transmembrane region" description="Helical" evidence="9">
    <location>
        <begin position="415"/>
        <end position="432"/>
    </location>
</feature>
<evidence type="ECO:0000259" key="10">
    <source>
        <dbReference type="PROSITE" id="PS50850"/>
    </source>
</evidence>
<organism evidence="11 12">
    <name type="scientific">Streptomyces rhizosphaericus</name>
    <dbReference type="NCBI Taxonomy" id="114699"/>
    <lineage>
        <taxon>Bacteria</taxon>
        <taxon>Bacillati</taxon>
        <taxon>Actinomycetota</taxon>
        <taxon>Actinomycetes</taxon>
        <taxon>Kitasatosporales</taxon>
        <taxon>Streptomycetaceae</taxon>
        <taxon>Streptomyces</taxon>
        <taxon>Streptomyces violaceusniger group</taxon>
    </lineage>
</organism>
<dbReference type="PANTHER" id="PTHR42718">
    <property type="entry name" value="MAJOR FACILITATOR SUPERFAMILY MULTIDRUG TRANSPORTER MFSC"/>
    <property type="match status" value="1"/>
</dbReference>
<keyword evidence="12" id="KW-1185">Reference proteome</keyword>
<keyword evidence="4 9" id="KW-0812">Transmembrane</keyword>
<dbReference type="InterPro" id="IPR036259">
    <property type="entry name" value="MFS_trans_sf"/>
</dbReference>